<keyword evidence="3" id="KW-0378">Hydrolase</keyword>
<keyword evidence="4" id="KW-0862">Zinc</keyword>
<evidence type="ECO:0000256" key="2">
    <source>
        <dbReference type="ARBA" id="ARBA00022723"/>
    </source>
</evidence>
<evidence type="ECO:0000313" key="5">
    <source>
        <dbReference type="EMBL" id="KON31110.1"/>
    </source>
</evidence>
<name>A0A0M0BRV9_9ARCH</name>
<dbReference type="GO" id="GO:0046872">
    <property type="term" value="F:metal ion binding"/>
    <property type="evidence" value="ECO:0007669"/>
    <property type="project" value="UniProtKB-KW"/>
</dbReference>
<dbReference type="Proteomes" id="UP000037210">
    <property type="component" value="Unassembled WGS sequence"/>
</dbReference>
<dbReference type="GO" id="GO:0009231">
    <property type="term" value="P:riboflavin biosynthetic process"/>
    <property type="evidence" value="ECO:0007669"/>
    <property type="project" value="TreeGrafter"/>
</dbReference>
<dbReference type="InterPro" id="IPR003785">
    <property type="entry name" value="Creatininase/forma_Hydrolase"/>
</dbReference>
<evidence type="ECO:0000256" key="4">
    <source>
        <dbReference type="ARBA" id="ARBA00022833"/>
    </source>
</evidence>
<dbReference type="PANTHER" id="PTHR35005">
    <property type="entry name" value="3-DEHYDRO-SCYLLO-INOSOSE HYDROLASE"/>
    <property type="match status" value="1"/>
</dbReference>
<keyword evidence="2" id="KW-0479">Metal-binding</keyword>
<proteinExistence type="predicted"/>
<evidence type="ECO:0000256" key="3">
    <source>
        <dbReference type="ARBA" id="ARBA00022801"/>
    </source>
</evidence>
<sequence length="265" mass="28838">MRFHLEEKSWTTIEDELRSSDTVIVPLGALEAHGPHNPVGCCYLLAEAASRDVGGRTGIPVTPTIPFGVSEGFASFPGTVTVSSEALRGYVDEACRSLIRSGFRKIIFFSAHGGNNLPVLRELSTRLREEHGALCAVLHLWGLVQSLAQHDAAEPGPRPGHGGDPTTSVMLHLHPELVDMSRAEWRPLRQPMEGLETSSYGVHAFKGIPLSIPLLVEEVAPSGVLGDPTKASREKGRRLYERLVEYLAEFAEAFSGLEQSLRRAA</sequence>
<gene>
    <name evidence="5" type="ORF">AC482_02035</name>
</gene>
<dbReference type="SUPFAM" id="SSF102215">
    <property type="entry name" value="Creatininase"/>
    <property type="match status" value="1"/>
</dbReference>
<dbReference type="Pfam" id="PF02633">
    <property type="entry name" value="Creatininase"/>
    <property type="match status" value="1"/>
</dbReference>
<evidence type="ECO:0008006" key="7">
    <source>
        <dbReference type="Google" id="ProtNLM"/>
    </source>
</evidence>
<reference evidence="5 6" key="1">
    <citation type="submission" date="2015-06" db="EMBL/GenBank/DDBJ databases">
        <title>New insights into the roles of widespread benthic archaea in carbon and nitrogen cycling.</title>
        <authorList>
            <person name="Lazar C.S."/>
            <person name="Baker B.J."/>
            <person name="Seitz K.W."/>
            <person name="Hyde A.S."/>
            <person name="Dick G.J."/>
            <person name="Hinrichs K.-U."/>
            <person name="Teske A.P."/>
        </authorList>
    </citation>
    <scope>NUCLEOTIDE SEQUENCE [LARGE SCALE GENOMIC DNA]</scope>
    <source>
        <strain evidence="5">DG-45</strain>
    </source>
</reference>
<comment type="caution">
    <text evidence="5">The sequence shown here is derived from an EMBL/GenBank/DDBJ whole genome shotgun (WGS) entry which is preliminary data.</text>
</comment>
<dbReference type="PANTHER" id="PTHR35005:SF1">
    <property type="entry name" value="2-AMINO-5-FORMYLAMINO-6-RIBOSYLAMINOPYRIMIDIN-4(3H)-ONE 5'-MONOPHOSPHATE DEFORMYLASE"/>
    <property type="match status" value="1"/>
</dbReference>
<evidence type="ECO:0000313" key="6">
    <source>
        <dbReference type="Proteomes" id="UP000037210"/>
    </source>
</evidence>
<organism evidence="5 6">
    <name type="scientific">miscellaneous Crenarchaeota group-15 archaeon DG-45</name>
    <dbReference type="NCBI Taxonomy" id="1685127"/>
    <lineage>
        <taxon>Archaea</taxon>
        <taxon>Candidatus Bathyarchaeota</taxon>
        <taxon>MCG-15</taxon>
    </lineage>
</organism>
<comment type="cofactor">
    <cofactor evidence="1">
        <name>Zn(2+)</name>
        <dbReference type="ChEBI" id="CHEBI:29105"/>
    </cofactor>
</comment>
<evidence type="ECO:0000256" key="1">
    <source>
        <dbReference type="ARBA" id="ARBA00001947"/>
    </source>
</evidence>
<dbReference type="EMBL" id="LFWZ01000013">
    <property type="protein sequence ID" value="KON31110.1"/>
    <property type="molecule type" value="Genomic_DNA"/>
</dbReference>
<protein>
    <recommendedName>
        <fullName evidence="7">Creatininase</fullName>
    </recommendedName>
</protein>
<dbReference type="Gene3D" id="3.40.50.10310">
    <property type="entry name" value="Creatininase"/>
    <property type="match status" value="1"/>
</dbReference>
<dbReference type="InterPro" id="IPR024087">
    <property type="entry name" value="Creatininase-like_sf"/>
</dbReference>
<accession>A0A0M0BRV9</accession>
<dbReference type="AlphaFoldDB" id="A0A0M0BRV9"/>
<dbReference type="GO" id="GO:0016811">
    <property type="term" value="F:hydrolase activity, acting on carbon-nitrogen (but not peptide) bonds, in linear amides"/>
    <property type="evidence" value="ECO:0007669"/>
    <property type="project" value="TreeGrafter"/>
</dbReference>